<organism evidence="4">
    <name type="scientific">Guillardia theta (strain CCMP2712)</name>
    <name type="common">Cryptophyte</name>
    <dbReference type="NCBI Taxonomy" id="905079"/>
    <lineage>
        <taxon>Eukaryota</taxon>
        <taxon>Cryptophyceae</taxon>
        <taxon>Pyrenomonadales</taxon>
        <taxon>Geminigeraceae</taxon>
        <taxon>Guillardia</taxon>
    </lineage>
</organism>
<dbReference type="SUPFAM" id="SSF47954">
    <property type="entry name" value="Cyclin-like"/>
    <property type="match status" value="2"/>
</dbReference>
<evidence type="ECO:0000313" key="4">
    <source>
        <dbReference type="EMBL" id="EKX48581.1"/>
    </source>
</evidence>
<proteinExistence type="predicted"/>
<evidence type="ECO:0000313" key="5">
    <source>
        <dbReference type="EnsemblProtists" id="EKX48581"/>
    </source>
</evidence>
<dbReference type="Pfam" id="PF00134">
    <property type="entry name" value="Cyclin_N"/>
    <property type="match status" value="1"/>
</dbReference>
<dbReference type="OrthoDB" id="340962at2759"/>
<dbReference type="Gene3D" id="1.10.472.10">
    <property type="entry name" value="Cyclin-like"/>
    <property type="match status" value="2"/>
</dbReference>
<dbReference type="CDD" id="cd20524">
    <property type="entry name" value="CYCLIN_CCNH_rpt1"/>
    <property type="match status" value="1"/>
</dbReference>
<keyword evidence="6" id="KW-1185">Reference proteome</keyword>
<name>L1JJA4_GUITC</name>
<reference evidence="5" key="3">
    <citation type="submission" date="2016-03" db="UniProtKB">
        <authorList>
            <consortium name="EnsemblProtists"/>
        </authorList>
    </citation>
    <scope>IDENTIFICATION</scope>
</reference>
<feature type="domain" description="Cyclin C-terminal" evidence="3">
    <location>
        <begin position="212"/>
        <end position="297"/>
    </location>
</feature>
<dbReference type="GO" id="GO:0006357">
    <property type="term" value="P:regulation of transcription by RNA polymerase II"/>
    <property type="evidence" value="ECO:0007669"/>
    <property type="project" value="InterPro"/>
</dbReference>
<evidence type="ECO:0008006" key="7">
    <source>
        <dbReference type="Google" id="ProtNLM"/>
    </source>
</evidence>
<feature type="domain" description="Cyclin N-terminal" evidence="2">
    <location>
        <begin position="104"/>
        <end position="208"/>
    </location>
</feature>
<sequence length="388" mass="44502">MTEEQGDGLTIAVFEGTTHQRYWIFTQERLAELRAEANETACADVNEWTNKLRRAGSEEQQPDVVLGPSPGKKARTECEESGVQVDCITLQEEQIIQDYYLEGVFSLSNKLKLPANVETTAITFYKRFYLYCSAMDYHPKDIMFTVLWVACKVEHYPSRYINAQKVVLNENSREFSFDAPAFADHGNIPIEHLLRLEQVLLQVLKYHLMVHHPFRPLRGFLEMWTKRSDSMKLADDVKSKIEEKATKLLRDWMKSDILLILHPSEIALCALRHTCAKAKMEAAFDMFLKDAIGSSAESVGRVYEAIEGNLAAHKQRLKGEQLKTEATRINAKLQGCSNPEKERSHPQFALLEEIKRKEREAAKEAKNLRIAQEQREQEMRLLGIDGGR</sequence>
<dbReference type="InterPro" id="IPR036915">
    <property type="entry name" value="Cyclin-like_sf"/>
</dbReference>
<dbReference type="InterPro" id="IPR043198">
    <property type="entry name" value="Cyclin/Ssn8"/>
</dbReference>
<evidence type="ECO:0000313" key="6">
    <source>
        <dbReference type="Proteomes" id="UP000011087"/>
    </source>
</evidence>
<evidence type="ECO:0000259" key="3">
    <source>
        <dbReference type="Pfam" id="PF16899"/>
    </source>
</evidence>
<dbReference type="PaxDb" id="55529-EKX48581"/>
<dbReference type="InterPro" id="IPR031658">
    <property type="entry name" value="Cyclin_C_2"/>
</dbReference>
<dbReference type="EnsemblProtists" id="EKX48581">
    <property type="protein sequence ID" value="EKX48581"/>
    <property type="gene ID" value="GUITHDRAFT_162398"/>
</dbReference>
<dbReference type="EMBL" id="JH992985">
    <property type="protein sequence ID" value="EKX48581.1"/>
    <property type="molecule type" value="Genomic_DNA"/>
</dbReference>
<dbReference type="PANTHER" id="PTHR10026">
    <property type="entry name" value="CYCLIN"/>
    <property type="match status" value="1"/>
</dbReference>
<dbReference type="OMA" id="FRVEQNT"/>
<evidence type="ECO:0000256" key="1">
    <source>
        <dbReference type="ARBA" id="ARBA00023127"/>
    </source>
</evidence>
<dbReference type="Proteomes" id="UP000011087">
    <property type="component" value="Unassembled WGS sequence"/>
</dbReference>
<dbReference type="AlphaFoldDB" id="L1JJA4"/>
<reference evidence="4 6" key="1">
    <citation type="journal article" date="2012" name="Nature">
        <title>Algal genomes reveal evolutionary mosaicism and the fate of nucleomorphs.</title>
        <authorList>
            <consortium name="DOE Joint Genome Institute"/>
            <person name="Curtis B.A."/>
            <person name="Tanifuji G."/>
            <person name="Burki F."/>
            <person name="Gruber A."/>
            <person name="Irimia M."/>
            <person name="Maruyama S."/>
            <person name="Arias M.C."/>
            <person name="Ball S.G."/>
            <person name="Gile G.H."/>
            <person name="Hirakawa Y."/>
            <person name="Hopkins J.F."/>
            <person name="Kuo A."/>
            <person name="Rensing S.A."/>
            <person name="Schmutz J."/>
            <person name="Symeonidi A."/>
            <person name="Elias M."/>
            <person name="Eveleigh R.J."/>
            <person name="Herman E.K."/>
            <person name="Klute M.J."/>
            <person name="Nakayama T."/>
            <person name="Obornik M."/>
            <person name="Reyes-Prieto A."/>
            <person name="Armbrust E.V."/>
            <person name="Aves S.J."/>
            <person name="Beiko R.G."/>
            <person name="Coutinho P."/>
            <person name="Dacks J.B."/>
            <person name="Durnford D.G."/>
            <person name="Fast N.M."/>
            <person name="Green B.R."/>
            <person name="Grisdale C.J."/>
            <person name="Hempel F."/>
            <person name="Henrissat B."/>
            <person name="Hoppner M.P."/>
            <person name="Ishida K."/>
            <person name="Kim E."/>
            <person name="Koreny L."/>
            <person name="Kroth P.G."/>
            <person name="Liu Y."/>
            <person name="Malik S.B."/>
            <person name="Maier U.G."/>
            <person name="McRose D."/>
            <person name="Mock T."/>
            <person name="Neilson J.A."/>
            <person name="Onodera N.T."/>
            <person name="Poole A.M."/>
            <person name="Pritham E.J."/>
            <person name="Richards T.A."/>
            <person name="Rocap G."/>
            <person name="Roy S.W."/>
            <person name="Sarai C."/>
            <person name="Schaack S."/>
            <person name="Shirato S."/>
            <person name="Slamovits C.H."/>
            <person name="Spencer D.F."/>
            <person name="Suzuki S."/>
            <person name="Worden A.Z."/>
            <person name="Zauner S."/>
            <person name="Barry K."/>
            <person name="Bell C."/>
            <person name="Bharti A.K."/>
            <person name="Crow J.A."/>
            <person name="Grimwood J."/>
            <person name="Kramer R."/>
            <person name="Lindquist E."/>
            <person name="Lucas S."/>
            <person name="Salamov A."/>
            <person name="McFadden G.I."/>
            <person name="Lane C.E."/>
            <person name="Keeling P.J."/>
            <person name="Gray M.W."/>
            <person name="Grigoriev I.V."/>
            <person name="Archibald J.M."/>
        </authorList>
    </citation>
    <scope>NUCLEOTIDE SEQUENCE</scope>
    <source>
        <strain evidence="4 6">CCMP2712</strain>
    </source>
</reference>
<dbReference type="KEGG" id="gtt:GUITHDRAFT_162398"/>
<evidence type="ECO:0000259" key="2">
    <source>
        <dbReference type="Pfam" id="PF00134"/>
    </source>
</evidence>
<gene>
    <name evidence="4" type="ORF">GUITHDRAFT_162398</name>
</gene>
<dbReference type="RefSeq" id="XP_005835561.1">
    <property type="nucleotide sequence ID" value="XM_005835504.1"/>
</dbReference>
<dbReference type="CDD" id="cd20525">
    <property type="entry name" value="CYCLIN_CCNH_rpt2"/>
    <property type="match status" value="1"/>
</dbReference>
<dbReference type="GO" id="GO:0016538">
    <property type="term" value="F:cyclin-dependent protein serine/threonine kinase regulator activity"/>
    <property type="evidence" value="ECO:0007669"/>
    <property type="project" value="InterPro"/>
</dbReference>
<keyword evidence="1" id="KW-0195">Cyclin</keyword>
<dbReference type="Pfam" id="PF16899">
    <property type="entry name" value="Cyclin_C_2"/>
    <property type="match status" value="1"/>
</dbReference>
<reference evidence="6" key="2">
    <citation type="submission" date="2012-11" db="EMBL/GenBank/DDBJ databases">
        <authorList>
            <person name="Kuo A."/>
            <person name="Curtis B.A."/>
            <person name="Tanifuji G."/>
            <person name="Burki F."/>
            <person name="Gruber A."/>
            <person name="Irimia M."/>
            <person name="Maruyama S."/>
            <person name="Arias M.C."/>
            <person name="Ball S.G."/>
            <person name="Gile G.H."/>
            <person name="Hirakawa Y."/>
            <person name="Hopkins J.F."/>
            <person name="Rensing S.A."/>
            <person name="Schmutz J."/>
            <person name="Symeonidi A."/>
            <person name="Elias M."/>
            <person name="Eveleigh R.J."/>
            <person name="Herman E.K."/>
            <person name="Klute M.J."/>
            <person name="Nakayama T."/>
            <person name="Obornik M."/>
            <person name="Reyes-Prieto A."/>
            <person name="Armbrust E.V."/>
            <person name="Aves S.J."/>
            <person name="Beiko R.G."/>
            <person name="Coutinho P."/>
            <person name="Dacks J.B."/>
            <person name="Durnford D.G."/>
            <person name="Fast N.M."/>
            <person name="Green B.R."/>
            <person name="Grisdale C."/>
            <person name="Hempe F."/>
            <person name="Henrissat B."/>
            <person name="Hoppner M.P."/>
            <person name="Ishida K.-I."/>
            <person name="Kim E."/>
            <person name="Koreny L."/>
            <person name="Kroth P.G."/>
            <person name="Liu Y."/>
            <person name="Malik S.-B."/>
            <person name="Maier U.G."/>
            <person name="McRose D."/>
            <person name="Mock T."/>
            <person name="Neilson J.A."/>
            <person name="Onodera N.T."/>
            <person name="Poole A.M."/>
            <person name="Pritham E.J."/>
            <person name="Richards T.A."/>
            <person name="Rocap G."/>
            <person name="Roy S.W."/>
            <person name="Sarai C."/>
            <person name="Schaack S."/>
            <person name="Shirato S."/>
            <person name="Slamovits C.H."/>
            <person name="Spencer D.F."/>
            <person name="Suzuki S."/>
            <person name="Worden A.Z."/>
            <person name="Zauner S."/>
            <person name="Barry K."/>
            <person name="Bell C."/>
            <person name="Bharti A.K."/>
            <person name="Crow J.A."/>
            <person name="Grimwood J."/>
            <person name="Kramer R."/>
            <person name="Lindquist E."/>
            <person name="Lucas S."/>
            <person name="Salamov A."/>
            <person name="McFadden G.I."/>
            <person name="Lane C.E."/>
            <person name="Keeling P.J."/>
            <person name="Gray M.W."/>
            <person name="Grigoriev I.V."/>
            <person name="Archibald J.M."/>
        </authorList>
    </citation>
    <scope>NUCLEOTIDE SEQUENCE</scope>
    <source>
        <strain evidence="6">CCMP2712</strain>
    </source>
</reference>
<protein>
    <recommendedName>
        <fullName evidence="7">Cyclin-like domain-containing protein</fullName>
    </recommendedName>
</protein>
<dbReference type="STRING" id="905079.L1JJA4"/>
<dbReference type="InterPro" id="IPR006671">
    <property type="entry name" value="Cyclin_N"/>
</dbReference>
<accession>L1JJA4</accession>
<dbReference type="GeneID" id="17305188"/>
<dbReference type="eggNOG" id="KOG2496">
    <property type="taxonomic scope" value="Eukaryota"/>
</dbReference>
<dbReference type="HOGENOM" id="CLU_022620_4_1_1"/>